<accession>A0A212FI03</accession>
<dbReference type="SUPFAM" id="SSF48452">
    <property type="entry name" value="TPR-like"/>
    <property type="match status" value="2"/>
</dbReference>
<dbReference type="EMBL" id="AGBW02008449">
    <property type="protein sequence ID" value="OWR53374.1"/>
    <property type="molecule type" value="Genomic_DNA"/>
</dbReference>
<dbReference type="PANTHER" id="PTHR44117:SF1">
    <property type="entry name" value="INTRAFLAGELLAR TRANSPORT PROTEIN 88 HOMOLOG"/>
    <property type="match status" value="1"/>
</dbReference>
<sequence length="859" mass="92874">MLGSRHGVSRQGGFKPPRTAVVIDDEDELYKGFNEVSPALDTKTLREDQVFQQTMRTANVGRQAASRMGTGMFRVGTVSVRGARTGSARPVTALRAAGYSSGKDAPRDERKEDTIEDKVKQMEAKIMTLVEESCVLVARRDTDDENDSTREQNLSQALAKAQEASTLERQLIRMQEQANLGDSHNLDLTFAVLCNLADQYALNEMYTEALNTYQLLTRNKLFPHANRLKVNMGNIHFKMGEHPKALKLYRMALDQTPTAEKDLRMKVMHNIGLLLVRMGKFRDAVTNFQHIMQEQGDFQTGLHLVLCSVALDDAEGGKAAFHAMLDVEPPTYHHDIAIDDENDPYECVVRDVVRGDRLSRWSRAASALAERCLALAAAALARDEDAGGTSWCVEALRGYSGGSAGARLELGSALAALRSAAGTASTGAGSGSTGAMAAGTRALQRLKAVARAHPNDRVLRAEANADAAFVAYAVCWRASRPALQRADTYSLERTNPPELGKYSEARTLSEAASRDDPYGCAARVTHALSAMAPPSPAPGGVRPPSTASDPVVLAEATASLSAATHLDPTDLIALHDSALALEMAGEEKSAEARWQRIRSAATAGGTLRGLAAAGLARLARNRGDASAAEHWYGVIGSWDASVTLALAELHAEAGDPQTAQHHYQDVEAAWPGEEAALRWLARGPPSSSLPYLRRAARLQPGHPEWGLLMGECLRANGQYQEALTVYKKLNARFPDNVECLKLLVKLCGAQGLEEAAVWRRQLRGVLARAQGETRGEGCRLTKTVFKATARNGDSQREARALLERDPCRERCGPRVGVRRLPGLSAASASSAEDRGRAATGKPLNVINEISYKTPPILFP</sequence>
<keyword evidence="1" id="KW-0802">TPR repeat</keyword>
<proteinExistence type="predicted"/>
<evidence type="ECO:0000313" key="3">
    <source>
        <dbReference type="Proteomes" id="UP000007151"/>
    </source>
</evidence>
<name>A0A212FI03_DANPL</name>
<evidence type="ECO:0000256" key="1">
    <source>
        <dbReference type="PROSITE-ProRule" id="PRU00339"/>
    </source>
</evidence>
<reference evidence="2 3" key="1">
    <citation type="journal article" date="2011" name="Cell">
        <title>The monarch butterfly genome yields insights into long-distance migration.</title>
        <authorList>
            <person name="Zhan S."/>
            <person name="Merlin C."/>
            <person name="Boore J.L."/>
            <person name="Reppert S.M."/>
        </authorList>
    </citation>
    <scope>NUCLEOTIDE SEQUENCE [LARGE SCALE GENOMIC DNA]</scope>
    <source>
        <strain evidence="2">F-2</strain>
    </source>
</reference>
<keyword evidence="3" id="KW-1185">Reference proteome</keyword>
<dbReference type="SMART" id="SM00028">
    <property type="entry name" value="TPR"/>
    <property type="match status" value="5"/>
</dbReference>
<dbReference type="eggNOG" id="KOG2003">
    <property type="taxonomic scope" value="Eukaryota"/>
</dbReference>
<dbReference type="KEGG" id="dpl:KGM_211958"/>
<comment type="caution">
    <text evidence="2">The sequence shown here is derived from an EMBL/GenBank/DDBJ whole genome shotgun (WGS) entry which is preliminary data.</text>
</comment>
<dbReference type="InterPro" id="IPR011990">
    <property type="entry name" value="TPR-like_helical_dom_sf"/>
</dbReference>
<dbReference type="STRING" id="278856.A0A212FI03"/>
<dbReference type="GO" id="GO:0042073">
    <property type="term" value="P:intraciliary transport"/>
    <property type="evidence" value="ECO:0007669"/>
    <property type="project" value="TreeGrafter"/>
</dbReference>
<feature type="repeat" description="TPR" evidence="1">
    <location>
        <begin position="226"/>
        <end position="259"/>
    </location>
</feature>
<dbReference type="PANTHER" id="PTHR44117">
    <property type="entry name" value="INTRAFLAGELLAR TRANSPORT PROTEIN 88 HOMOLOG"/>
    <property type="match status" value="1"/>
</dbReference>
<dbReference type="GO" id="GO:0005814">
    <property type="term" value="C:centriole"/>
    <property type="evidence" value="ECO:0007669"/>
    <property type="project" value="TreeGrafter"/>
</dbReference>
<dbReference type="AlphaFoldDB" id="A0A212FI03"/>
<dbReference type="InParanoid" id="A0A212FI03"/>
<dbReference type="Pfam" id="PF13424">
    <property type="entry name" value="TPR_12"/>
    <property type="match status" value="1"/>
</dbReference>
<protein>
    <submittedName>
        <fullName evidence="2">Intraflagellar transport protein 88</fullName>
    </submittedName>
</protein>
<dbReference type="Pfam" id="PF14559">
    <property type="entry name" value="TPR_19"/>
    <property type="match status" value="1"/>
</dbReference>
<evidence type="ECO:0000313" key="2">
    <source>
        <dbReference type="EMBL" id="OWR53374.1"/>
    </source>
</evidence>
<gene>
    <name evidence="2" type="ORF">KGM_211958</name>
</gene>
<dbReference type="InterPro" id="IPR019734">
    <property type="entry name" value="TPR_rpt"/>
</dbReference>
<dbReference type="GO" id="GO:0097730">
    <property type="term" value="C:non-motile cilium"/>
    <property type="evidence" value="ECO:0007669"/>
    <property type="project" value="TreeGrafter"/>
</dbReference>
<dbReference type="GO" id="GO:0036064">
    <property type="term" value="C:ciliary basal body"/>
    <property type="evidence" value="ECO:0007669"/>
    <property type="project" value="TreeGrafter"/>
</dbReference>
<dbReference type="GO" id="GO:0019894">
    <property type="term" value="F:kinesin binding"/>
    <property type="evidence" value="ECO:0007669"/>
    <property type="project" value="TreeGrafter"/>
</dbReference>
<dbReference type="Proteomes" id="UP000007151">
    <property type="component" value="Unassembled WGS sequence"/>
</dbReference>
<organism evidence="2 3">
    <name type="scientific">Danaus plexippus plexippus</name>
    <dbReference type="NCBI Taxonomy" id="278856"/>
    <lineage>
        <taxon>Eukaryota</taxon>
        <taxon>Metazoa</taxon>
        <taxon>Ecdysozoa</taxon>
        <taxon>Arthropoda</taxon>
        <taxon>Hexapoda</taxon>
        <taxon>Insecta</taxon>
        <taxon>Pterygota</taxon>
        <taxon>Neoptera</taxon>
        <taxon>Endopterygota</taxon>
        <taxon>Lepidoptera</taxon>
        <taxon>Glossata</taxon>
        <taxon>Ditrysia</taxon>
        <taxon>Papilionoidea</taxon>
        <taxon>Nymphalidae</taxon>
        <taxon>Danainae</taxon>
        <taxon>Danaini</taxon>
        <taxon>Danaina</taxon>
        <taxon>Danaus</taxon>
        <taxon>Danaus</taxon>
    </lineage>
</organism>
<dbReference type="GO" id="GO:0097546">
    <property type="term" value="C:ciliary base"/>
    <property type="evidence" value="ECO:0007669"/>
    <property type="project" value="TreeGrafter"/>
</dbReference>
<dbReference type="Gene3D" id="1.25.40.10">
    <property type="entry name" value="Tetratricopeptide repeat domain"/>
    <property type="match status" value="2"/>
</dbReference>
<dbReference type="PROSITE" id="PS50005">
    <property type="entry name" value="TPR"/>
    <property type="match status" value="1"/>
</dbReference>
<dbReference type="GO" id="GO:1905515">
    <property type="term" value="P:non-motile cilium assembly"/>
    <property type="evidence" value="ECO:0007669"/>
    <property type="project" value="TreeGrafter"/>
</dbReference>